<dbReference type="InterPro" id="IPR011009">
    <property type="entry name" value="Kinase-like_dom_sf"/>
</dbReference>
<dbReference type="InterPro" id="IPR002575">
    <property type="entry name" value="Aminoglycoside_PTrfase"/>
</dbReference>
<organism evidence="2 3">
    <name type="scientific">Limibacillus halophilus</name>
    <dbReference type="NCBI Taxonomy" id="1579333"/>
    <lineage>
        <taxon>Bacteria</taxon>
        <taxon>Pseudomonadati</taxon>
        <taxon>Pseudomonadota</taxon>
        <taxon>Alphaproteobacteria</taxon>
        <taxon>Rhodospirillales</taxon>
        <taxon>Rhodovibrionaceae</taxon>
        <taxon>Limibacillus</taxon>
    </lineage>
</organism>
<name>A0A839SS49_9PROT</name>
<feature type="domain" description="Aminoglycoside phosphotransferase" evidence="1">
    <location>
        <begin position="7"/>
        <end position="242"/>
    </location>
</feature>
<dbReference type="InterPro" id="IPR041726">
    <property type="entry name" value="ACAD10_11_N"/>
</dbReference>
<evidence type="ECO:0000313" key="2">
    <source>
        <dbReference type="EMBL" id="MBB3065621.1"/>
    </source>
</evidence>
<gene>
    <name evidence="2" type="ORF">FHR98_001908</name>
</gene>
<keyword evidence="2" id="KW-0418">Kinase</keyword>
<dbReference type="EMBL" id="JACHXA010000004">
    <property type="protein sequence ID" value="MBB3065621.1"/>
    <property type="molecule type" value="Genomic_DNA"/>
</dbReference>
<evidence type="ECO:0000259" key="1">
    <source>
        <dbReference type="Pfam" id="PF01636"/>
    </source>
</evidence>
<dbReference type="GO" id="GO:0016301">
    <property type="term" value="F:kinase activity"/>
    <property type="evidence" value="ECO:0007669"/>
    <property type="project" value="UniProtKB-KW"/>
</dbReference>
<sequence length="316" mass="35168">MRIEALSRLSGGAIQENWKLTTVFDGGSINGKQDLVLRTDSLSALDVSHGRAQEFALLKAAEDAGVTVPKPLLLCNDLEVIGRPFYLMPFLQGIALGPKVVKDRSIGGDREQLGYRLGRELGCIHSIRPPRNDLSFLPLPSAGPVATAIEDYRTFLDRLDEVRPALEWGMSWCLQNAPEDRSQPVLIHQDFRTGNLLLDQHGLVAILDWEFAAWGDPNSDLGWFCAACWRFGRPDLEAGGISSRAAFYQGYQDETGTVVDDSVVRFWEIMAHIRWAVIALQQGARHHRGEELSLELALTGRIAAELELQILRMTRP</sequence>
<proteinExistence type="predicted"/>
<dbReference type="CDD" id="cd05154">
    <property type="entry name" value="ACAD10_11_N-like"/>
    <property type="match status" value="1"/>
</dbReference>
<evidence type="ECO:0000313" key="3">
    <source>
        <dbReference type="Proteomes" id="UP000581135"/>
    </source>
</evidence>
<keyword evidence="3" id="KW-1185">Reference proteome</keyword>
<keyword evidence="2" id="KW-0808">Transferase</keyword>
<dbReference type="RefSeq" id="WP_322091237.1">
    <property type="nucleotide sequence ID" value="NZ_JACHXA010000004.1"/>
</dbReference>
<dbReference type="InterPro" id="IPR051678">
    <property type="entry name" value="AGP_Transferase"/>
</dbReference>
<dbReference type="PANTHER" id="PTHR21310:SF57">
    <property type="entry name" value="BLR2944 PROTEIN"/>
    <property type="match status" value="1"/>
</dbReference>
<protein>
    <submittedName>
        <fullName evidence="2">Aminoglycoside phosphotransferase (APT) family kinase protein</fullName>
    </submittedName>
</protein>
<dbReference type="Proteomes" id="UP000581135">
    <property type="component" value="Unassembled WGS sequence"/>
</dbReference>
<dbReference type="AlphaFoldDB" id="A0A839SS49"/>
<dbReference type="Gene3D" id="3.90.1200.10">
    <property type="match status" value="1"/>
</dbReference>
<dbReference type="Gene3D" id="3.30.200.20">
    <property type="entry name" value="Phosphorylase Kinase, domain 1"/>
    <property type="match status" value="1"/>
</dbReference>
<dbReference type="PANTHER" id="PTHR21310">
    <property type="entry name" value="AMINOGLYCOSIDE PHOSPHOTRANSFERASE-RELATED-RELATED"/>
    <property type="match status" value="1"/>
</dbReference>
<dbReference type="Pfam" id="PF01636">
    <property type="entry name" value="APH"/>
    <property type="match status" value="1"/>
</dbReference>
<reference evidence="2 3" key="1">
    <citation type="submission" date="2020-08" db="EMBL/GenBank/DDBJ databases">
        <title>Genomic Encyclopedia of Type Strains, Phase III (KMG-III): the genomes of soil and plant-associated and newly described type strains.</title>
        <authorList>
            <person name="Whitman W."/>
        </authorList>
    </citation>
    <scope>NUCLEOTIDE SEQUENCE [LARGE SCALE GENOMIC DNA]</scope>
    <source>
        <strain evidence="2 3">CECT 8803</strain>
    </source>
</reference>
<comment type="caution">
    <text evidence="2">The sequence shown here is derived from an EMBL/GenBank/DDBJ whole genome shotgun (WGS) entry which is preliminary data.</text>
</comment>
<accession>A0A839SS49</accession>
<dbReference type="SUPFAM" id="SSF56112">
    <property type="entry name" value="Protein kinase-like (PK-like)"/>
    <property type="match status" value="1"/>
</dbReference>